<dbReference type="Proteomes" id="UP000053858">
    <property type="component" value="Unassembled WGS sequence"/>
</dbReference>
<dbReference type="PANTHER" id="PTHR46766:SF1">
    <property type="entry name" value="GLUTAMINE-RICH PROTEIN 2"/>
    <property type="match status" value="1"/>
</dbReference>
<keyword evidence="3" id="KW-1185">Reference proteome</keyword>
<dbReference type="EMBL" id="KL870817">
    <property type="protein sequence ID" value="KGL89362.1"/>
    <property type="molecule type" value="Genomic_DNA"/>
</dbReference>
<feature type="region of interest" description="Disordered" evidence="1">
    <location>
        <begin position="19"/>
        <end position="49"/>
    </location>
</feature>
<sequence>SGHGVGTVEAVRQVGQLGHLKKEQVAPQEAFKSDHVEREEPHLLFPEGDEESITIQGRMSSLQSLATDLQEVKEKVSRQQSPRGLWGCRGRSVLQEIKQEVMELKALGLEEMKREVLELKELGEHRDMTEATLKRLVTEVAEQMQVQSPFLLPFLQQDKLRETESVGQEQAAAQAACSTCSGDTGVQVGKLLQRYEKLRETVDSLMSRQAVGKVPRQMPRRSQQDEEVLKRIQATLMQVQGDHEKLSSVVGNLLHNSHQQQKD</sequence>
<dbReference type="STRING" id="50402.A0A0A0A5Y3"/>
<feature type="non-terminal residue" evidence="2">
    <location>
        <position position="263"/>
    </location>
</feature>
<accession>A0A0A0A5Y3</accession>
<dbReference type="PANTHER" id="PTHR46766">
    <property type="entry name" value="GLUTAMINE-RICH PROTEIN 2"/>
    <property type="match status" value="1"/>
</dbReference>
<proteinExistence type="predicted"/>
<name>A0A0A0A5Y3_CHAVO</name>
<dbReference type="AlphaFoldDB" id="A0A0A0A5Y3"/>
<feature type="non-terminal residue" evidence="2">
    <location>
        <position position="1"/>
    </location>
</feature>
<organism evidence="2 3">
    <name type="scientific">Charadrius vociferus</name>
    <name type="common">Killdeer</name>
    <name type="synonym">Aegialitis vocifera</name>
    <dbReference type="NCBI Taxonomy" id="50402"/>
    <lineage>
        <taxon>Eukaryota</taxon>
        <taxon>Metazoa</taxon>
        <taxon>Chordata</taxon>
        <taxon>Craniata</taxon>
        <taxon>Vertebrata</taxon>
        <taxon>Euteleostomi</taxon>
        <taxon>Archelosauria</taxon>
        <taxon>Archosauria</taxon>
        <taxon>Dinosauria</taxon>
        <taxon>Saurischia</taxon>
        <taxon>Theropoda</taxon>
        <taxon>Coelurosauria</taxon>
        <taxon>Aves</taxon>
        <taxon>Neognathae</taxon>
        <taxon>Neoaves</taxon>
        <taxon>Charadriiformes</taxon>
        <taxon>Charadriidae</taxon>
        <taxon>Charadrius</taxon>
    </lineage>
</organism>
<reference evidence="3" key="1">
    <citation type="journal article" date="2014" name="Science">
        <title>Comparative genomics reveals insights into avian genome evolution and adaptation.</title>
        <authorList>
            <consortium name="Avian Genome Consortium"/>
            <person name="Zhang G."/>
            <person name="Li C."/>
            <person name="Li Q."/>
            <person name="Li B."/>
            <person name="Larkin D.M."/>
            <person name="Lee C."/>
            <person name="Storz J.F."/>
            <person name="Antunes A."/>
            <person name="Greenwold M.J."/>
            <person name="Meredith R.W."/>
            <person name="Odeen A."/>
            <person name="Cui J."/>
            <person name="Zhou Q."/>
            <person name="Xu L."/>
            <person name="Pan H."/>
            <person name="Wang Z."/>
            <person name="Jin L."/>
            <person name="Zhang P."/>
            <person name="Hu H."/>
            <person name="Yang W."/>
            <person name="Hu J."/>
            <person name="Xiao J."/>
            <person name="Yang Z."/>
            <person name="Liu Y."/>
            <person name="Xie Q."/>
            <person name="Yu H."/>
            <person name="Lian J."/>
            <person name="Wen P."/>
            <person name="Zhang F."/>
            <person name="Li H."/>
            <person name="Zeng Y."/>
            <person name="Xiong Z."/>
            <person name="Liu S."/>
            <person name="Zhou L."/>
            <person name="Huang Z."/>
            <person name="An N."/>
            <person name="Wang J."/>
            <person name="Zheng Q."/>
            <person name="Xiong Y."/>
            <person name="Wang G."/>
            <person name="Wang B."/>
            <person name="Wang J."/>
            <person name="Fan Y."/>
            <person name="da Fonseca R.R."/>
            <person name="Alfaro-Nunez A."/>
            <person name="Schubert M."/>
            <person name="Orlando L."/>
            <person name="Mourier T."/>
            <person name="Howard J.T."/>
            <person name="Ganapathy G."/>
            <person name="Pfenning A."/>
            <person name="Whitney O."/>
            <person name="Rivas M.V."/>
            <person name="Hara E."/>
            <person name="Smith J."/>
            <person name="Farre M."/>
            <person name="Narayan J."/>
            <person name="Slavov G."/>
            <person name="Romanov M.N."/>
            <person name="Borges R."/>
            <person name="Machado J.P."/>
            <person name="Khan I."/>
            <person name="Springer M.S."/>
            <person name="Gatesy J."/>
            <person name="Hoffmann F.G."/>
            <person name="Opazo J.C."/>
            <person name="Hastad O."/>
            <person name="Sawyer R.H."/>
            <person name="Kim H."/>
            <person name="Kim K.W."/>
            <person name="Kim H.J."/>
            <person name="Cho S."/>
            <person name="Li N."/>
            <person name="Huang Y."/>
            <person name="Bruford M.W."/>
            <person name="Zhan X."/>
            <person name="Dixon A."/>
            <person name="Bertelsen M.F."/>
            <person name="Derryberry E."/>
            <person name="Warren W."/>
            <person name="Wilson R.K."/>
            <person name="Li S."/>
            <person name="Ray D.A."/>
            <person name="Green R.E."/>
            <person name="O'Brien S.J."/>
            <person name="Griffin D."/>
            <person name="Johnson W.E."/>
            <person name="Haussler D."/>
            <person name="Ryder O.A."/>
            <person name="Willerslev E."/>
            <person name="Graves G.R."/>
            <person name="Alstrom P."/>
            <person name="Fjeldsa J."/>
            <person name="Mindell D.P."/>
            <person name="Edwards S.V."/>
            <person name="Braun E.L."/>
            <person name="Rahbek C."/>
            <person name="Burt D.W."/>
            <person name="Houde P."/>
            <person name="Zhang Y."/>
            <person name="Yang H."/>
            <person name="Wang J."/>
            <person name="Jarvis E.D."/>
            <person name="Gilbert M.T."/>
            <person name="Wang J."/>
        </authorList>
    </citation>
    <scope>NUCLEOTIDE SEQUENCE [LARGE SCALE GENOMIC DNA]</scope>
</reference>
<evidence type="ECO:0000256" key="1">
    <source>
        <dbReference type="SAM" id="MobiDB-lite"/>
    </source>
</evidence>
<feature type="compositionally biased region" description="Basic and acidic residues" evidence="1">
    <location>
        <begin position="31"/>
        <end position="42"/>
    </location>
</feature>
<gene>
    <name evidence="2" type="ORF">N301_14161</name>
</gene>
<evidence type="ECO:0000313" key="2">
    <source>
        <dbReference type="EMBL" id="KGL89362.1"/>
    </source>
</evidence>
<protein>
    <submittedName>
        <fullName evidence="2">Glutamine-rich protein 2</fullName>
    </submittedName>
</protein>
<evidence type="ECO:0000313" key="3">
    <source>
        <dbReference type="Proteomes" id="UP000053858"/>
    </source>
</evidence>